<dbReference type="EMBL" id="BSPK01000060">
    <property type="protein sequence ID" value="GLS65026.1"/>
    <property type="molecule type" value="Genomic_DNA"/>
</dbReference>
<feature type="domain" description="DUF6504" evidence="3">
    <location>
        <begin position="569"/>
        <end position="648"/>
    </location>
</feature>
<dbReference type="Pfam" id="PF20114">
    <property type="entry name" value="DUF6504"/>
    <property type="match status" value="1"/>
</dbReference>
<dbReference type="SUPFAM" id="SSF56672">
    <property type="entry name" value="DNA/RNA polymerases"/>
    <property type="match status" value="1"/>
</dbReference>
<dbReference type="RefSeq" id="WP_238179911.1">
    <property type="nucleotide sequence ID" value="NZ_BPQW01000196.1"/>
</dbReference>
<keyword evidence="1" id="KW-0227">DNA damage</keyword>
<evidence type="ECO:0000259" key="3">
    <source>
        <dbReference type="Pfam" id="PF20114"/>
    </source>
</evidence>
<feature type="region of interest" description="Disordered" evidence="2">
    <location>
        <begin position="436"/>
        <end position="509"/>
    </location>
</feature>
<reference evidence="5" key="1">
    <citation type="journal article" date="2019" name="Int. J. Syst. Evol. Microbiol.">
        <title>The Global Catalogue of Microorganisms (GCM) 10K type strain sequencing project: providing services to taxonomists for standard genome sequencing and annotation.</title>
        <authorList>
            <consortium name="The Broad Institute Genomics Platform"/>
            <consortium name="The Broad Institute Genome Sequencing Center for Infectious Disease"/>
            <person name="Wu L."/>
            <person name="Ma J."/>
        </authorList>
    </citation>
    <scope>NUCLEOTIDE SEQUENCE [LARGE SCALE GENOMIC DNA]</scope>
    <source>
        <strain evidence="5">NBRC 107715</strain>
    </source>
</reference>
<name>A0ABQ6DLQ0_9HYPH</name>
<feature type="compositionally biased region" description="Basic and acidic residues" evidence="2">
    <location>
        <begin position="447"/>
        <end position="484"/>
    </location>
</feature>
<protein>
    <recommendedName>
        <fullName evidence="3">DUF6504 domain-containing protein</fullName>
    </recommendedName>
</protein>
<accession>A0ABQ6DLQ0</accession>
<keyword evidence="5" id="KW-1185">Reference proteome</keyword>
<dbReference type="InterPro" id="IPR043502">
    <property type="entry name" value="DNA/RNA_pol_sf"/>
</dbReference>
<dbReference type="InterPro" id="IPR045443">
    <property type="entry name" value="DUF6504"/>
</dbReference>
<organism evidence="4 5">
    <name type="scientific">Methylobacterium oxalidis</name>
    <dbReference type="NCBI Taxonomy" id="944322"/>
    <lineage>
        <taxon>Bacteria</taxon>
        <taxon>Pseudomonadati</taxon>
        <taxon>Pseudomonadota</taxon>
        <taxon>Alphaproteobacteria</taxon>
        <taxon>Hyphomicrobiales</taxon>
        <taxon>Methylobacteriaceae</taxon>
        <taxon>Methylobacterium</taxon>
    </lineage>
</organism>
<dbReference type="PANTHER" id="PTHR35369:SF2">
    <property type="entry name" value="BLR3025 PROTEIN"/>
    <property type="match status" value="1"/>
</dbReference>
<evidence type="ECO:0000256" key="2">
    <source>
        <dbReference type="SAM" id="MobiDB-lite"/>
    </source>
</evidence>
<comment type="caution">
    <text evidence="4">The sequence shown here is derived from an EMBL/GenBank/DDBJ whole genome shotgun (WGS) entry which is preliminary data.</text>
</comment>
<dbReference type="CDD" id="cd03468">
    <property type="entry name" value="PolY_like"/>
    <property type="match status" value="1"/>
</dbReference>
<dbReference type="PANTHER" id="PTHR35369">
    <property type="entry name" value="BLR3025 PROTEIN-RELATED"/>
    <property type="match status" value="1"/>
</dbReference>
<proteinExistence type="predicted"/>
<evidence type="ECO:0000256" key="1">
    <source>
        <dbReference type="ARBA" id="ARBA00022763"/>
    </source>
</evidence>
<dbReference type="InterPro" id="IPR050356">
    <property type="entry name" value="SulA_CellDiv_inhibitor"/>
</dbReference>
<evidence type="ECO:0000313" key="5">
    <source>
        <dbReference type="Proteomes" id="UP001156856"/>
    </source>
</evidence>
<gene>
    <name evidence="4" type="ORF">GCM10007888_34070</name>
</gene>
<evidence type="ECO:0000313" key="4">
    <source>
        <dbReference type="EMBL" id="GLS65026.1"/>
    </source>
</evidence>
<dbReference type="Proteomes" id="UP001156856">
    <property type="component" value="Unassembled WGS sequence"/>
</dbReference>
<sequence length="653" mass="69724">MPRIVSVCLTHWPVTRLRRALGEPPGKPDAGAPRVVAAVGPGGLRLTAVDARALALGLRPGEPLSRVQARIGTGLRVHPADPEADAAALVRLCLWAQRYTPSVAPFGAAEGGEGLFLDVEGASHLLGGEAGLMADLAGRLSAHMIPARLALADTPGAAFALACHGRDGTIVAPGAAEEALRGLPVEALRLEPETVTALKRLGLRRIGALADAARAPLARRFGEALTTRLDQALGRRAEPLRLLGEAVSYGAARGFLDPISRQETIVSAAQRLMGEIAPRLAADGLGALALRLTLHRVDDAVRALDLGLAEPTRCPEHVGRLLRLRLDRLGPALDAGFGFETLRLDVTGTGPMAGRQGTLASLAADETAPLARLADALRQRLGRRVIRLEARASHIPERADVLAPWRAGPTPGAAHLSGSGEVACASAHRVRDQIFLEKSHPSPCPSPERERGPAPDHLRSAQEARRPHLSRSGEVESAQADRVRGATSPDEPAPLTLSLSRTGEGTRAARPITSSVVPTAGDMIFRPSPLPFEKEGFEPVTRVSLHWPGPDQGLRPRPLVLFERSEATEVVALAPEGPPERFRWRRRLHRVAHAEGPERVAPEWWRGPGKSGPAKTRDYYVVECESGRRLWLYRDGAHATGEPAGWFVHGLFA</sequence>